<evidence type="ECO:0000313" key="1">
    <source>
        <dbReference type="Proteomes" id="UP000887581"/>
    </source>
</evidence>
<proteinExistence type="predicted"/>
<dbReference type="Proteomes" id="UP000887581">
    <property type="component" value="Unplaced"/>
</dbReference>
<protein>
    <submittedName>
        <fullName evidence="2">Uncharacterized protein</fullName>
    </submittedName>
</protein>
<dbReference type="AlphaFoldDB" id="A0A915PT35"/>
<dbReference type="WBParaSite" id="sdigi.contig24.g1945.t1">
    <property type="protein sequence ID" value="sdigi.contig24.g1945.t1"/>
    <property type="gene ID" value="sdigi.contig24.g1945"/>
</dbReference>
<sequence length="164" mass="18299">MEQALSIFERLSLKMGDSRIAKAKVGSSAISKKPSRIICWLCQKTEQPSTASGSTGSLSLNRARHRYKPYFPPLISKKVDTPKRYSAVEKFRSIQLKGDVEELRFTLAEVPATMESCSVEASRYSPWDLADEGVDGEVAELAEYFDQFVNICLKMSALAESMYA</sequence>
<evidence type="ECO:0000313" key="2">
    <source>
        <dbReference type="WBParaSite" id="sdigi.contig24.g1945.t1"/>
    </source>
</evidence>
<accession>A0A915PT35</accession>
<name>A0A915PT35_9BILA</name>
<reference evidence="2" key="1">
    <citation type="submission" date="2022-11" db="UniProtKB">
        <authorList>
            <consortium name="WormBaseParasite"/>
        </authorList>
    </citation>
    <scope>IDENTIFICATION</scope>
</reference>
<organism evidence="1 2">
    <name type="scientific">Setaria digitata</name>
    <dbReference type="NCBI Taxonomy" id="48799"/>
    <lineage>
        <taxon>Eukaryota</taxon>
        <taxon>Metazoa</taxon>
        <taxon>Ecdysozoa</taxon>
        <taxon>Nematoda</taxon>
        <taxon>Chromadorea</taxon>
        <taxon>Rhabditida</taxon>
        <taxon>Spirurina</taxon>
        <taxon>Spiruromorpha</taxon>
        <taxon>Filarioidea</taxon>
        <taxon>Setariidae</taxon>
        <taxon>Setaria</taxon>
    </lineage>
</organism>
<keyword evidence="1" id="KW-1185">Reference proteome</keyword>